<dbReference type="Proteomes" id="UP000515733">
    <property type="component" value="Chromosome"/>
</dbReference>
<dbReference type="EMBL" id="LR778301">
    <property type="protein sequence ID" value="CAB1369684.1"/>
    <property type="molecule type" value="Genomic_DNA"/>
</dbReference>
<proteinExistence type="predicted"/>
<accession>A0A6S6XXI7</accession>
<sequence length="71" mass="8101">MRWIKLITYAFQEIDDGPCSIFYNRMKHGCAHNYENNLVQQHAALARFRRHSGSRGGLHNGCTRSGPSPRA</sequence>
<organism evidence="2 3">
    <name type="scientific">Denitratisoma oestradiolicum</name>
    <dbReference type="NCBI Taxonomy" id="311182"/>
    <lineage>
        <taxon>Bacteria</taxon>
        <taxon>Pseudomonadati</taxon>
        <taxon>Pseudomonadota</taxon>
        <taxon>Betaproteobacteria</taxon>
        <taxon>Nitrosomonadales</taxon>
        <taxon>Sterolibacteriaceae</taxon>
        <taxon>Denitratisoma</taxon>
    </lineage>
</organism>
<evidence type="ECO:0000313" key="3">
    <source>
        <dbReference type="Proteomes" id="UP000515733"/>
    </source>
</evidence>
<protein>
    <submittedName>
        <fullName evidence="2">Uncharacterized protein</fullName>
    </submittedName>
</protein>
<dbReference type="AlphaFoldDB" id="A0A6S6XXI7"/>
<evidence type="ECO:0000256" key="1">
    <source>
        <dbReference type="SAM" id="MobiDB-lite"/>
    </source>
</evidence>
<name>A0A6S6XXI7_9PROT</name>
<keyword evidence="3" id="KW-1185">Reference proteome</keyword>
<dbReference type="KEGG" id="doe:DENOEST_2519"/>
<feature type="region of interest" description="Disordered" evidence="1">
    <location>
        <begin position="52"/>
        <end position="71"/>
    </location>
</feature>
<evidence type="ECO:0000313" key="2">
    <source>
        <dbReference type="EMBL" id="CAB1369684.1"/>
    </source>
</evidence>
<gene>
    <name evidence="2" type="ORF">DENOEST_2519</name>
</gene>
<reference evidence="2 3" key="1">
    <citation type="submission" date="2020-03" db="EMBL/GenBank/DDBJ databases">
        <authorList>
            <consortium name="Genoscope - CEA"/>
            <person name="William W."/>
        </authorList>
    </citation>
    <scope>NUCLEOTIDE SEQUENCE [LARGE SCALE GENOMIC DNA]</scope>
    <source>
        <strain evidence="3">DSM 16959</strain>
    </source>
</reference>
<feature type="compositionally biased region" description="Polar residues" evidence="1">
    <location>
        <begin position="62"/>
        <end position="71"/>
    </location>
</feature>